<dbReference type="Proteomes" id="UP000280955">
    <property type="component" value="Unassembled WGS sequence"/>
</dbReference>
<protein>
    <submittedName>
        <fullName evidence="2">Uncharacterized protein</fullName>
    </submittedName>
</protein>
<keyword evidence="1" id="KW-0472">Membrane</keyword>
<keyword evidence="1" id="KW-0812">Transmembrane</keyword>
<sequence length="74" mass="8913">MYMFEDIRKLNNIKLWLGSHHVLVNITGRQKNHIKERVNWNISRCNQSLIMLVIILVTLFYYCKIICNEADYNL</sequence>
<comment type="caution">
    <text evidence="2">The sequence shown here is derived from an EMBL/GenBank/DDBJ whole genome shotgun (WGS) entry which is preliminary data.</text>
</comment>
<name>A0ABX9SSU4_9GAMM</name>
<dbReference type="EMBL" id="RBLJ01000001">
    <property type="protein sequence ID" value="RKS66501.1"/>
    <property type="molecule type" value="Genomic_DNA"/>
</dbReference>
<keyword evidence="1" id="KW-1133">Transmembrane helix</keyword>
<reference evidence="2 3" key="1">
    <citation type="submission" date="2018-10" db="EMBL/GenBank/DDBJ databases">
        <title>Genomic Encyclopedia of Archaeal and Bacterial Type Strains, Phase II (KMG-II): from individual species to whole genera.</title>
        <authorList>
            <person name="Goeker M."/>
        </authorList>
    </citation>
    <scope>NUCLEOTIDE SEQUENCE [LARGE SCALE GENOMIC DNA]</scope>
    <source>
        <strain evidence="2 3">DSM 15149</strain>
    </source>
</reference>
<feature type="transmembrane region" description="Helical" evidence="1">
    <location>
        <begin position="45"/>
        <end position="62"/>
    </location>
</feature>
<evidence type="ECO:0000313" key="3">
    <source>
        <dbReference type="Proteomes" id="UP000280955"/>
    </source>
</evidence>
<keyword evidence="3" id="KW-1185">Reference proteome</keyword>
<gene>
    <name evidence="2" type="ORF">BDD30_0808</name>
</gene>
<evidence type="ECO:0000313" key="2">
    <source>
        <dbReference type="EMBL" id="RKS66501.1"/>
    </source>
</evidence>
<proteinExistence type="predicted"/>
<organism evidence="2 3">
    <name type="scientific">Photorhabdus asymbiotica</name>
    <dbReference type="NCBI Taxonomy" id="291112"/>
    <lineage>
        <taxon>Bacteria</taxon>
        <taxon>Pseudomonadati</taxon>
        <taxon>Pseudomonadota</taxon>
        <taxon>Gammaproteobacteria</taxon>
        <taxon>Enterobacterales</taxon>
        <taxon>Morganellaceae</taxon>
        <taxon>Photorhabdus</taxon>
    </lineage>
</organism>
<evidence type="ECO:0000256" key="1">
    <source>
        <dbReference type="SAM" id="Phobius"/>
    </source>
</evidence>
<accession>A0ABX9SSU4</accession>